<dbReference type="OrthoDB" id="5275938at2759"/>
<sequence length="354" mass="40005">MAGPVDNTLNFTDDDLVERVPRNGEEPIELLPITQMARPRKPTLCQADFDSPGGDIKIRVSRKDDTTFGGKVCSQSMGLGGPVFKTMVFTHSENENEPPKVVEELDFTKDDAATLLIILNIIHLKFRSVPRRELSYRKLLAMAQICDKYNCVPLVELFLLGWLDGEDYEPSYDNRENWLYIAYVFGRDETFATLAINMVKNATFVDPMPEGILESIKTTRAAVIQALLDVWYEYTNSYMDKYTTICKEGNKKCDAMAWGSIVFALKGQGLWPERKAGDITMSINELASNLLKRATGKCLKTNINDKIETILKEIPSPVLNVHEKHMDEISSLLDGDTDSEPEYEKLSDCDFECE</sequence>
<dbReference type="EMBL" id="CAJVRM010000194">
    <property type="protein sequence ID" value="CAG8976851.1"/>
    <property type="molecule type" value="Genomic_DNA"/>
</dbReference>
<proteinExistence type="predicted"/>
<dbReference type="AlphaFoldDB" id="A0A9N9LSP9"/>
<gene>
    <name evidence="1" type="ORF">HYALB_00012670</name>
</gene>
<dbReference type="Proteomes" id="UP000701801">
    <property type="component" value="Unassembled WGS sequence"/>
</dbReference>
<evidence type="ECO:0008006" key="3">
    <source>
        <dbReference type="Google" id="ProtNLM"/>
    </source>
</evidence>
<protein>
    <recommendedName>
        <fullName evidence="3">BTB domain-containing protein</fullName>
    </recommendedName>
</protein>
<accession>A0A9N9LSP9</accession>
<organism evidence="1 2">
    <name type="scientific">Hymenoscyphus albidus</name>
    <dbReference type="NCBI Taxonomy" id="595503"/>
    <lineage>
        <taxon>Eukaryota</taxon>
        <taxon>Fungi</taxon>
        <taxon>Dikarya</taxon>
        <taxon>Ascomycota</taxon>
        <taxon>Pezizomycotina</taxon>
        <taxon>Leotiomycetes</taxon>
        <taxon>Helotiales</taxon>
        <taxon>Helotiaceae</taxon>
        <taxon>Hymenoscyphus</taxon>
    </lineage>
</organism>
<comment type="caution">
    <text evidence="1">The sequence shown here is derived from an EMBL/GenBank/DDBJ whole genome shotgun (WGS) entry which is preliminary data.</text>
</comment>
<evidence type="ECO:0000313" key="1">
    <source>
        <dbReference type="EMBL" id="CAG8976851.1"/>
    </source>
</evidence>
<evidence type="ECO:0000313" key="2">
    <source>
        <dbReference type="Proteomes" id="UP000701801"/>
    </source>
</evidence>
<name>A0A9N9LSP9_9HELO</name>
<reference evidence="1" key="1">
    <citation type="submission" date="2021-07" db="EMBL/GenBank/DDBJ databases">
        <authorList>
            <person name="Durling M."/>
        </authorList>
    </citation>
    <scope>NUCLEOTIDE SEQUENCE</scope>
</reference>
<keyword evidence="2" id="KW-1185">Reference proteome</keyword>